<dbReference type="Proteomes" id="UP001589748">
    <property type="component" value="Unassembled WGS sequence"/>
</dbReference>
<keyword evidence="2" id="KW-1185">Reference proteome</keyword>
<dbReference type="EMBL" id="JBHMDM010000001">
    <property type="protein sequence ID" value="MFB9375476.1"/>
    <property type="molecule type" value="Genomic_DNA"/>
</dbReference>
<evidence type="ECO:0000313" key="1">
    <source>
        <dbReference type="EMBL" id="MFB9375476.1"/>
    </source>
</evidence>
<organism evidence="1 2">
    <name type="scientific">Kineococcus gynurae</name>
    <dbReference type="NCBI Taxonomy" id="452979"/>
    <lineage>
        <taxon>Bacteria</taxon>
        <taxon>Bacillati</taxon>
        <taxon>Actinomycetota</taxon>
        <taxon>Actinomycetes</taxon>
        <taxon>Kineosporiales</taxon>
        <taxon>Kineosporiaceae</taxon>
        <taxon>Kineococcus</taxon>
    </lineage>
</organism>
<dbReference type="Pfam" id="PF14871">
    <property type="entry name" value="GHL6"/>
    <property type="match status" value="1"/>
</dbReference>
<reference evidence="1 2" key="1">
    <citation type="submission" date="2024-09" db="EMBL/GenBank/DDBJ databases">
        <authorList>
            <person name="Sun Q."/>
            <person name="Mori K."/>
        </authorList>
    </citation>
    <scope>NUCLEOTIDE SEQUENCE [LARGE SCALE GENOMIC DNA]</scope>
    <source>
        <strain evidence="1 2">TISTR 1856</strain>
    </source>
</reference>
<dbReference type="Gene3D" id="3.20.20.80">
    <property type="entry name" value="Glycosidases"/>
    <property type="match status" value="1"/>
</dbReference>
<proteinExistence type="predicted"/>
<dbReference type="InterPro" id="IPR029062">
    <property type="entry name" value="Class_I_gatase-like"/>
</dbReference>
<dbReference type="InterPro" id="IPR017853">
    <property type="entry name" value="GH"/>
</dbReference>
<comment type="caution">
    <text evidence="1">The sequence shown here is derived from an EMBL/GenBank/DDBJ whole genome shotgun (WGS) entry which is preliminary data.</text>
</comment>
<dbReference type="Gene3D" id="3.40.50.880">
    <property type="match status" value="1"/>
</dbReference>
<sequence>MSAATPTGYWWERPFRMFQTNIREIDTAELDVEDVLDRIEEYGADAWLLSVGGIVANHPSSLPFQSRNPGLARRPDGDLVGTAVRAAHGRGMRLLARMDFSKIAGRIAEEHPEWCYVDPQGRQQVVEGLVSVCPSAGYYQERMFAVLTEILDRYEIDGFFFNWLSYGEIDYGKVYRGVCQCLSCRRTFAAAHPGTPHPTDPGSPGYPEWKRWTVAMMDDLVARARDLISGRRPEAPLIMGNSSDIVFHEANNAIGRPMWHHHTAENVSRAKSWRPEVPVLVNAVAFFDMPYRSASEDPEVFAQYLVQAAARGANPSTYIMGLPHEFDYECLTAGSEIVRFHRDHPDLYTGLVPAAVTALVAPDPLAPGRSRVEAEEAEEEFKGLYLALVEGHVPFEVLPERRIAAAAAAGTLDRYRLLVLPDLGELDTAAVEALDGFGARGGRLLATASSGFAGEVPQLAACPAAQRRAVRATTEATWSSFLRTDPLPHRPAPGPLPVLGAMHVLTPAPGAEAGMGLVSRAPYGPPEKCYGHVELDTPGRVRSGPTAPGPRATWFATTLGRAYRGAGLSVLRDVVVAEAVRLLGDDLDVRTDLPPAVEVVLGRSAAGSVVHLRNLSGATRQSFGVPLPIRAGHRLGWRGLQAGDEVEAAVAGTRLVATRDERGEVGVDLPDVGRFEALLVRSPR</sequence>
<evidence type="ECO:0008006" key="3">
    <source>
        <dbReference type="Google" id="ProtNLM"/>
    </source>
</evidence>
<dbReference type="InterPro" id="IPR028212">
    <property type="entry name" value="GHL6"/>
</dbReference>
<gene>
    <name evidence="1" type="ORF">ACFFVI_00695</name>
</gene>
<name>A0ABV5LN13_9ACTN</name>
<accession>A0ABV5LN13</accession>
<dbReference type="CDD" id="cd03143">
    <property type="entry name" value="A4_beta-galactosidase_middle_domain"/>
    <property type="match status" value="1"/>
</dbReference>
<evidence type="ECO:0000313" key="2">
    <source>
        <dbReference type="Proteomes" id="UP001589748"/>
    </source>
</evidence>
<dbReference type="RefSeq" id="WP_380136260.1">
    <property type="nucleotide sequence ID" value="NZ_JBHLUI010000006.1"/>
</dbReference>
<protein>
    <recommendedName>
        <fullName evidence="3">Beta-galactosidase trimerisation domain-containing protein</fullName>
    </recommendedName>
</protein>
<dbReference type="SUPFAM" id="SSF51445">
    <property type="entry name" value="(Trans)glycosidases"/>
    <property type="match status" value="1"/>
</dbReference>